<dbReference type="GO" id="GO:0032259">
    <property type="term" value="P:methylation"/>
    <property type="evidence" value="ECO:0007669"/>
    <property type="project" value="UniProtKB-KW"/>
</dbReference>
<dbReference type="AlphaFoldDB" id="A0A813I0B4"/>
<proteinExistence type="inferred from homology"/>
<dbReference type="InterPro" id="IPR029063">
    <property type="entry name" value="SAM-dependent_MTases_sf"/>
</dbReference>
<comment type="similarity">
    <text evidence="1">Belongs to the UPF0677 family.</text>
</comment>
<evidence type="ECO:0000256" key="1">
    <source>
        <dbReference type="ARBA" id="ARBA00008138"/>
    </source>
</evidence>
<dbReference type="PANTHER" id="PTHR43619">
    <property type="entry name" value="S-ADENOSYL-L-METHIONINE-DEPENDENT METHYLTRANSFERASE YKTD-RELATED"/>
    <property type="match status" value="1"/>
</dbReference>
<evidence type="ECO:0000313" key="5">
    <source>
        <dbReference type="Proteomes" id="UP000626109"/>
    </source>
</evidence>
<dbReference type="Proteomes" id="UP000626109">
    <property type="component" value="Unassembled WGS sequence"/>
</dbReference>
<dbReference type="Pfam" id="PF04072">
    <property type="entry name" value="LCM"/>
    <property type="match status" value="1"/>
</dbReference>
<keyword evidence="2" id="KW-0489">Methyltransferase</keyword>
<dbReference type="EMBL" id="CAJNNW010003030">
    <property type="protein sequence ID" value="CAE8644941.1"/>
    <property type="molecule type" value="Genomic_DNA"/>
</dbReference>
<dbReference type="Gene3D" id="3.40.50.150">
    <property type="entry name" value="Vaccinia Virus protein VP39"/>
    <property type="match status" value="1"/>
</dbReference>
<evidence type="ECO:0000256" key="2">
    <source>
        <dbReference type="ARBA" id="ARBA00022603"/>
    </source>
</evidence>
<dbReference type="GO" id="GO:0008168">
    <property type="term" value="F:methyltransferase activity"/>
    <property type="evidence" value="ECO:0007669"/>
    <property type="project" value="UniProtKB-KW"/>
</dbReference>
<dbReference type="SUPFAM" id="SSF53335">
    <property type="entry name" value="S-adenosyl-L-methionine-dependent methyltransferases"/>
    <property type="match status" value="1"/>
</dbReference>
<dbReference type="InterPro" id="IPR007213">
    <property type="entry name" value="Ppm1/Ppm2/Tcmp"/>
</dbReference>
<comment type="caution">
    <text evidence="4">The sequence shown here is derived from an EMBL/GenBank/DDBJ whole genome shotgun (WGS) entry which is preliminary data.</text>
</comment>
<gene>
    <name evidence="4" type="ORF">PGLA2088_LOCUS3489</name>
</gene>
<dbReference type="PANTHER" id="PTHR43619:SF2">
    <property type="entry name" value="S-ADENOSYL-L-METHIONINE-DEPENDENT METHYLTRANSFERASES SUPERFAMILY PROTEIN"/>
    <property type="match status" value="1"/>
</dbReference>
<keyword evidence="3" id="KW-0808">Transferase</keyword>
<evidence type="ECO:0008006" key="6">
    <source>
        <dbReference type="Google" id="ProtNLM"/>
    </source>
</evidence>
<dbReference type="NCBIfam" id="TIGR00027">
    <property type="entry name" value="mthyl_TIGR00027"/>
    <property type="match status" value="1"/>
</dbReference>
<evidence type="ECO:0000313" key="4">
    <source>
        <dbReference type="EMBL" id="CAE8644941.1"/>
    </source>
</evidence>
<name>A0A813I0B4_POLGL</name>
<protein>
    <recommendedName>
        <fullName evidence="6">S-adenosyl-L-methionine-dependent methyltransferase</fullName>
    </recommendedName>
</protein>
<accession>A0A813I0B4</accession>
<dbReference type="InterPro" id="IPR011610">
    <property type="entry name" value="SAM_mthyl_Trfase_ML2640-like"/>
</dbReference>
<organism evidence="4 5">
    <name type="scientific">Polarella glacialis</name>
    <name type="common">Dinoflagellate</name>
    <dbReference type="NCBI Taxonomy" id="89957"/>
    <lineage>
        <taxon>Eukaryota</taxon>
        <taxon>Sar</taxon>
        <taxon>Alveolata</taxon>
        <taxon>Dinophyceae</taxon>
        <taxon>Suessiales</taxon>
        <taxon>Suessiaceae</taxon>
        <taxon>Polarella</taxon>
    </lineage>
</organism>
<sequence length="339" mass="37811">MARVLRDPHAYTALPIAAARAIEAGRHDSVVSDPLARKLLAGEHHLVSASGGLIDHMTKRTLVGDELVLEAYSRGVRQVVSLGAGMDARAFRMGLFDTAFFEVDRKELFEVKEPLVADVPLQCERRRVVAGNLGAMDLVAELERAGFDKFKPSVWLLEGLVMYLKRDDMKRLAAEIDQLAARGSSLWFDAFSETSISSGMSFYGVNFESGFDDYNEILQSNGFDYAETFLAEGVWVDRNEKVVKRDQRYKVTSAQLRGRSGCLIVRARKSRYSCCRAQKCSNSTIFTPQTHSIITHVEACGRDCHSGILCFLRQQRFVSCMLRAIVRQFSAGLHALSVV</sequence>
<evidence type="ECO:0000256" key="3">
    <source>
        <dbReference type="ARBA" id="ARBA00022679"/>
    </source>
</evidence>
<reference evidence="4" key="1">
    <citation type="submission" date="2021-02" db="EMBL/GenBank/DDBJ databases">
        <authorList>
            <person name="Dougan E. K."/>
            <person name="Rhodes N."/>
            <person name="Thang M."/>
            <person name="Chan C."/>
        </authorList>
    </citation>
    <scope>NUCLEOTIDE SEQUENCE</scope>
</reference>